<dbReference type="KEGG" id="lxl:KDY119_01397"/>
<dbReference type="RefSeq" id="WP_036951492.1">
    <property type="nucleotide sequence ID" value="NZ_BAABIH010000034.1"/>
</dbReference>
<dbReference type="OrthoDB" id="5144116at2"/>
<sequence>MATPVPDDLLRIAQYVGLAEDAGYPLSERQLWTYAETPLPRRTTDLARLGIFGGRGALVDAVPYMRRVGWILTLEDGTVRLTALGRAVAKSGTTGVLAEAPAPVGLVILSPDDPLNLATLTRSIAGAGAGMLVDPYFQDDMFEWLMSSTSIDRVLLGRKATKLGSLPFIAGAAAKMGRGLSVRYLPPDRMHDRYLVAENGDLSMIGASLNGVHRNDTAIMRVPAPGAATIKRRLANLWDQAMPVEPKSSLTE</sequence>
<reference evidence="1 2" key="1">
    <citation type="submission" date="2019-10" db="EMBL/GenBank/DDBJ databases">
        <title>Genome sequence of Luteimicrobium xylanilyticum HY-24.</title>
        <authorList>
            <person name="Kim D.Y."/>
            <person name="Park H.-Y."/>
        </authorList>
    </citation>
    <scope>NUCLEOTIDE SEQUENCE [LARGE SCALE GENOMIC DNA]</scope>
    <source>
        <strain evidence="1 2">HY-24</strain>
    </source>
</reference>
<proteinExistence type="predicted"/>
<accession>A0A5P9Q8Y4</accession>
<dbReference type="EMBL" id="CP045529">
    <property type="protein sequence ID" value="QFU97891.1"/>
    <property type="molecule type" value="Genomic_DNA"/>
</dbReference>
<evidence type="ECO:0000313" key="2">
    <source>
        <dbReference type="Proteomes" id="UP000326702"/>
    </source>
</evidence>
<gene>
    <name evidence="1" type="ORF">KDY119_01397</name>
</gene>
<dbReference type="Proteomes" id="UP000326702">
    <property type="component" value="Chromosome"/>
</dbReference>
<keyword evidence="2" id="KW-1185">Reference proteome</keyword>
<protein>
    <submittedName>
        <fullName evidence="1">Uncharacterized protein</fullName>
    </submittedName>
</protein>
<name>A0A5P9Q8Y4_9MICO</name>
<evidence type="ECO:0000313" key="1">
    <source>
        <dbReference type="EMBL" id="QFU97891.1"/>
    </source>
</evidence>
<organism evidence="1 2">
    <name type="scientific">Luteimicrobium xylanilyticum</name>
    <dbReference type="NCBI Taxonomy" id="1133546"/>
    <lineage>
        <taxon>Bacteria</taxon>
        <taxon>Bacillati</taxon>
        <taxon>Actinomycetota</taxon>
        <taxon>Actinomycetes</taxon>
        <taxon>Micrococcales</taxon>
        <taxon>Luteimicrobium</taxon>
    </lineage>
</organism>
<dbReference type="AlphaFoldDB" id="A0A5P9Q8Y4"/>